<protein>
    <submittedName>
        <fullName evidence="2">Uncharacterized protein</fullName>
    </submittedName>
</protein>
<dbReference type="Proteomes" id="UP001056384">
    <property type="component" value="Chromosome 1"/>
</dbReference>
<proteinExistence type="predicted"/>
<evidence type="ECO:0000256" key="1">
    <source>
        <dbReference type="SAM" id="MobiDB-lite"/>
    </source>
</evidence>
<feature type="compositionally biased region" description="Basic residues" evidence="1">
    <location>
        <begin position="173"/>
        <end position="188"/>
    </location>
</feature>
<dbReference type="AlphaFoldDB" id="A0A9Q9AIF1"/>
<sequence>MLPTANANARSNKKSKSAKPPTPPTLSHLTRCEETMTSYIAHYITHNRPSRPITHLIICAGHPSAKILVTICNAARFASPSGKLLVKSCDPVTGEPDPRAKDVEEDWDDGEIRFNGVGYRIVVKEGPVEEERWMDEEGFYEEEEERVRVQREEEEERKVQEELERVRREKAAKNKAKRDRQKERKRAAKVGDEVTASEHGGETEVPEDQTGDSGEAKPSEKEMTWAEKAAAYQKQKS</sequence>
<name>A0A9Q9AIF1_9PEZI</name>
<gene>
    <name evidence="2" type="ORF">Slin15195_G000870</name>
</gene>
<dbReference type="EMBL" id="CP099418">
    <property type="protein sequence ID" value="USW46768.1"/>
    <property type="molecule type" value="Genomic_DNA"/>
</dbReference>
<evidence type="ECO:0000313" key="3">
    <source>
        <dbReference type="Proteomes" id="UP001056384"/>
    </source>
</evidence>
<evidence type="ECO:0000313" key="2">
    <source>
        <dbReference type="EMBL" id="USW46768.1"/>
    </source>
</evidence>
<feature type="region of interest" description="Disordered" evidence="1">
    <location>
        <begin position="1"/>
        <end position="28"/>
    </location>
</feature>
<keyword evidence="3" id="KW-1185">Reference proteome</keyword>
<feature type="compositionally biased region" description="Basic and acidic residues" evidence="1">
    <location>
        <begin position="214"/>
        <end position="225"/>
    </location>
</feature>
<reference evidence="2" key="1">
    <citation type="submission" date="2022-06" db="EMBL/GenBank/DDBJ databases">
        <title>Complete genome sequences of two strains of the flax pathogen Septoria linicola.</title>
        <authorList>
            <person name="Lapalu N."/>
            <person name="Simon A."/>
            <person name="Demenou B."/>
            <person name="Paumier D."/>
            <person name="Guillot M.-P."/>
            <person name="Gout L."/>
            <person name="Valade R."/>
        </authorList>
    </citation>
    <scope>NUCLEOTIDE SEQUENCE</scope>
    <source>
        <strain evidence="2">SE15195</strain>
    </source>
</reference>
<feature type="region of interest" description="Disordered" evidence="1">
    <location>
        <begin position="135"/>
        <end position="237"/>
    </location>
</feature>
<feature type="compositionally biased region" description="Acidic residues" evidence="1">
    <location>
        <begin position="135"/>
        <end position="144"/>
    </location>
</feature>
<feature type="compositionally biased region" description="Basic and acidic residues" evidence="1">
    <location>
        <begin position="145"/>
        <end position="172"/>
    </location>
</feature>
<feature type="compositionally biased region" description="Low complexity" evidence="1">
    <location>
        <begin position="1"/>
        <end position="10"/>
    </location>
</feature>
<organism evidence="2 3">
    <name type="scientific">Septoria linicola</name>
    <dbReference type="NCBI Taxonomy" id="215465"/>
    <lineage>
        <taxon>Eukaryota</taxon>
        <taxon>Fungi</taxon>
        <taxon>Dikarya</taxon>
        <taxon>Ascomycota</taxon>
        <taxon>Pezizomycotina</taxon>
        <taxon>Dothideomycetes</taxon>
        <taxon>Dothideomycetidae</taxon>
        <taxon>Mycosphaerellales</taxon>
        <taxon>Mycosphaerellaceae</taxon>
        <taxon>Septoria</taxon>
    </lineage>
</organism>
<accession>A0A9Q9AIF1</accession>